<name>A0A9W9W9Y5_9EURO</name>
<dbReference type="RefSeq" id="XP_056493490.1">
    <property type="nucleotide sequence ID" value="XM_056624908.1"/>
</dbReference>
<reference evidence="1" key="2">
    <citation type="journal article" date="2023" name="IMA Fungus">
        <title>Comparative genomic study of the Penicillium genus elucidates a diverse pangenome and 15 lateral gene transfer events.</title>
        <authorList>
            <person name="Petersen C."/>
            <person name="Sorensen T."/>
            <person name="Nielsen M.R."/>
            <person name="Sondergaard T.E."/>
            <person name="Sorensen J.L."/>
            <person name="Fitzpatrick D.A."/>
            <person name="Frisvad J.C."/>
            <person name="Nielsen K.L."/>
        </authorList>
    </citation>
    <scope>NUCLEOTIDE SEQUENCE</scope>
    <source>
        <strain evidence="1">IBT 29677</strain>
    </source>
</reference>
<sequence length="543" mass="61589">MLSKVSSYQNIEKMIHGTLPVSFLKFLYPALRLLLSPHASSTVKRITSPPKPTPIRRTAILIEIGNIILDLSFEKITAIPLYTFKSIICCSATSLYQCGRLTRQEYFERLQREFNLPAAKVEETFAQVESAYSVNSTLVSFLKELKASCVGLQIYAVANIGKEDHASILNLPFEWDIFDRIFTSTDMGMRKPEPQCFRHVIEAIGKKDEELIFVDWDTDNVMTALSLGMEGIVYKSSTELQRDLRNLLFEPTGRAKEFLRCGARKFDSVSSNGVTIRENFAQLMILEATGDPDLVDIVPHEVTWNYFIGTPVLTQTEFPDDLDTTSLALMLLNRPDHIAHQVLDRMLEYINEDGLVLTFFTDFKNRFDPVVCVNVLGLFYRYGREDQVTKTLEWLRDVVIRRAYTVGTAYYPTPEEFLYFFARFLGFIQKTHPAVYGEFSELLIPRLKERIGIPVDPIGLAMRLIACEQFGIADEADLKALLAVQCEDGGWEMGVLYQYASKKLKIGNRGVSTALALQAIEGFPTIISSHTHRIMSGKWAQCP</sequence>
<dbReference type="InterPro" id="IPR023198">
    <property type="entry name" value="PGP-like_dom2"/>
</dbReference>
<evidence type="ECO:0000313" key="2">
    <source>
        <dbReference type="Proteomes" id="UP001147747"/>
    </source>
</evidence>
<protein>
    <submittedName>
        <fullName evidence="1">HAD-like protein</fullName>
    </submittedName>
</protein>
<keyword evidence="2" id="KW-1185">Reference proteome</keyword>
<dbReference type="EMBL" id="JAPZBU010000003">
    <property type="protein sequence ID" value="KAJ5413634.1"/>
    <property type="molecule type" value="Genomic_DNA"/>
</dbReference>
<evidence type="ECO:0000313" key="1">
    <source>
        <dbReference type="EMBL" id="KAJ5413634.1"/>
    </source>
</evidence>
<proteinExistence type="predicted"/>
<comment type="caution">
    <text evidence="1">The sequence shown here is derived from an EMBL/GenBank/DDBJ whole genome shotgun (WGS) entry which is preliminary data.</text>
</comment>
<dbReference type="OrthoDB" id="2012566at2759"/>
<dbReference type="AlphaFoldDB" id="A0A9W9W9Y5"/>
<dbReference type="Gene3D" id="1.10.150.240">
    <property type="entry name" value="Putative phosphatase, domain 2"/>
    <property type="match status" value="1"/>
</dbReference>
<reference evidence="1" key="1">
    <citation type="submission" date="2022-12" db="EMBL/GenBank/DDBJ databases">
        <authorList>
            <person name="Petersen C."/>
        </authorList>
    </citation>
    <scope>NUCLEOTIDE SEQUENCE</scope>
    <source>
        <strain evidence="1">IBT 29677</strain>
    </source>
</reference>
<dbReference type="PANTHER" id="PTHR43611">
    <property type="entry name" value="ALPHA-D-GLUCOSE 1-PHOSPHATE PHOSPHATASE"/>
    <property type="match status" value="1"/>
</dbReference>
<dbReference type="InterPro" id="IPR023214">
    <property type="entry name" value="HAD_sf"/>
</dbReference>
<dbReference type="GeneID" id="81363888"/>
<organism evidence="1 2">
    <name type="scientific">Penicillium cosmopolitanum</name>
    <dbReference type="NCBI Taxonomy" id="1131564"/>
    <lineage>
        <taxon>Eukaryota</taxon>
        <taxon>Fungi</taxon>
        <taxon>Dikarya</taxon>
        <taxon>Ascomycota</taxon>
        <taxon>Pezizomycotina</taxon>
        <taxon>Eurotiomycetes</taxon>
        <taxon>Eurotiomycetidae</taxon>
        <taxon>Eurotiales</taxon>
        <taxon>Aspergillaceae</taxon>
        <taxon>Penicillium</taxon>
    </lineage>
</organism>
<dbReference type="SUPFAM" id="SSF56784">
    <property type="entry name" value="HAD-like"/>
    <property type="match status" value="1"/>
</dbReference>
<dbReference type="InterPro" id="IPR036412">
    <property type="entry name" value="HAD-like_sf"/>
</dbReference>
<dbReference type="Gene3D" id="3.40.50.1000">
    <property type="entry name" value="HAD superfamily/HAD-like"/>
    <property type="match status" value="1"/>
</dbReference>
<dbReference type="PANTHER" id="PTHR43611:SF3">
    <property type="entry name" value="FLAVIN MONONUCLEOTIDE HYDROLASE 1, CHLOROPLATIC"/>
    <property type="match status" value="1"/>
</dbReference>
<gene>
    <name evidence="1" type="ORF">N7509_000261</name>
</gene>
<dbReference type="Proteomes" id="UP001147747">
    <property type="component" value="Unassembled WGS sequence"/>
</dbReference>
<accession>A0A9W9W9Y5</accession>
<dbReference type="Pfam" id="PF00702">
    <property type="entry name" value="Hydrolase"/>
    <property type="match status" value="1"/>
</dbReference>